<dbReference type="EMBL" id="CP141261">
    <property type="protein sequence ID" value="WRL63015.1"/>
    <property type="molecule type" value="Genomic_DNA"/>
</dbReference>
<reference evidence="1 2" key="1">
    <citation type="submission" date="2023-12" db="EMBL/GenBank/DDBJ databases">
        <title>Blastococcus brunescens sp. nov., an actonobacterium isolated from sandstone collected in sahara desert.</title>
        <authorList>
            <person name="Gtari M."/>
            <person name="Ghodhbane F."/>
        </authorList>
    </citation>
    <scope>NUCLEOTIDE SEQUENCE [LARGE SCALE GENOMIC DNA]</scope>
    <source>
        <strain evidence="1 2">BMG 8361</strain>
    </source>
</reference>
<organism evidence="1 2">
    <name type="scientific">Blastococcus brunescens</name>
    <dbReference type="NCBI Taxonomy" id="1564165"/>
    <lineage>
        <taxon>Bacteria</taxon>
        <taxon>Bacillati</taxon>
        <taxon>Actinomycetota</taxon>
        <taxon>Actinomycetes</taxon>
        <taxon>Geodermatophilales</taxon>
        <taxon>Geodermatophilaceae</taxon>
        <taxon>Blastococcus</taxon>
    </lineage>
</organism>
<evidence type="ECO:0000313" key="1">
    <source>
        <dbReference type="EMBL" id="WRL63015.1"/>
    </source>
</evidence>
<accession>A0ABZ1AWT6</accession>
<dbReference type="Pfam" id="PF02089">
    <property type="entry name" value="Palm_thioest"/>
    <property type="match status" value="1"/>
</dbReference>
<dbReference type="GO" id="GO:0016787">
    <property type="term" value="F:hydrolase activity"/>
    <property type="evidence" value="ECO:0007669"/>
    <property type="project" value="UniProtKB-KW"/>
</dbReference>
<sequence length="48" mass="5249">MHVVGHSLGGLIARYHVQRQGGDRRVESLVTLGTPHEGRCSRTSSPPR</sequence>
<name>A0ABZ1AWT6_9ACTN</name>
<evidence type="ECO:0000313" key="2">
    <source>
        <dbReference type="Proteomes" id="UP001324287"/>
    </source>
</evidence>
<dbReference type="Proteomes" id="UP001324287">
    <property type="component" value="Chromosome"/>
</dbReference>
<dbReference type="RefSeq" id="WP_324274364.1">
    <property type="nucleotide sequence ID" value="NZ_CP141261.1"/>
</dbReference>
<keyword evidence="1" id="KW-0378">Hydrolase</keyword>
<proteinExistence type="predicted"/>
<dbReference type="Gene3D" id="3.40.50.1820">
    <property type="entry name" value="alpha/beta hydrolase"/>
    <property type="match status" value="1"/>
</dbReference>
<gene>
    <name evidence="1" type="ORF">U6N30_24675</name>
</gene>
<dbReference type="InterPro" id="IPR029058">
    <property type="entry name" value="AB_hydrolase_fold"/>
</dbReference>
<keyword evidence="2" id="KW-1185">Reference proteome</keyword>
<protein>
    <submittedName>
        <fullName evidence="1">Alpha/beta fold hydrolase</fullName>
    </submittedName>
</protein>
<dbReference type="SUPFAM" id="SSF53474">
    <property type="entry name" value="alpha/beta-Hydrolases"/>
    <property type="match status" value="1"/>
</dbReference>